<reference evidence="1 2" key="1">
    <citation type="submission" date="2018-06" db="EMBL/GenBank/DDBJ databases">
        <title>Whole Genome Sequence of an efficient microsymbiont, Rhizobium tropici.</title>
        <authorList>
            <person name="Srinivasan R."/>
            <person name="Singh H.V."/>
            <person name="Srivastava R."/>
            <person name="Kumari B."/>
            <person name="Radhakrishna A."/>
        </authorList>
    </citation>
    <scope>NUCLEOTIDE SEQUENCE [LARGE SCALE GENOMIC DNA]</scope>
    <source>
        <strain evidence="1 2">IGFRI Rhizo-19</strain>
    </source>
</reference>
<name>A0A329Y307_RHITR</name>
<dbReference type="Proteomes" id="UP000251205">
    <property type="component" value="Unassembled WGS sequence"/>
</dbReference>
<gene>
    <name evidence="1" type="ORF">DQ393_29515</name>
</gene>
<comment type="caution">
    <text evidence="1">The sequence shown here is derived from an EMBL/GenBank/DDBJ whole genome shotgun (WGS) entry which is preliminary data.</text>
</comment>
<dbReference type="AlphaFoldDB" id="A0A329Y307"/>
<dbReference type="SUPFAM" id="SSF52540">
    <property type="entry name" value="P-loop containing nucleoside triphosphate hydrolases"/>
    <property type="match status" value="1"/>
</dbReference>
<evidence type="ECO:0000313" key="1">
    <source>
        <dbReference type="EMBL" id="RAX37833.1"/>
    </source>
</evidence>
<evidence type="ECO:0000313" key="2">
    <source>
        <dbReference type="Proteomes" id="UP000251205"/>
    </source>
</evidence>
<protein>
    <submittedName>
        <fullName evidence="1">Uncharacterized protein</fullName>
    </submittedName>
</protein>
<dbReference type="InterPro" id="IPR027417">
    <property type="entry name" value="P-loop_NTPase"/>
</dbReference>
<dbReference type="RefSeq" id="WP_112345268.1">
    <property type="nucleotide sequence ID" value="NZ_QMKK01000056.1"/>
</dbReference>
<dbReference type="EMBL" id="QMKK01000056">
    <property type="protein sequence ID" value="RAX37833.1"/>
    <property type="molecule type" value="Genomic_DNA"/>
</dbReference>
<dbReference type="OrthoDB" id="7873539at2"/>
<sequence>MTENPAPSRSTALSQVLQLGSEAKDILLAAAVKERWRLDELIDDWFERHPDADGASFRLAMHAAAELERASSSVIDRNGQPARELTSESRLNLLETAGVKLVRALTKTAGGPNTLTETLFHALLNSLPVGSLSSPQELLALRTAAAWAQAAGVELPFTAAEIERKERIASFEAYLAGPDLAKFVGRRSLLRVFENLWDMAGDVRPSILLSGAGGIGKSLTVAKFLLDRLRDPNPSRRPLAILHFDFDRFDLQDARLGTFVTDALRQVGKWWLPHQANMLMDLARIPASFAFEGVSLAIRGEEATRDDQRIVDEMVRHLPHDETQPPLIAVFADTFEKVDSYNPTAAQGLRDFCEMLRFSGADVFEIYASRSFTRPSEFANKWTRKPAAQPRLGRLGQRESILYLKRAAAERNIAMDDETAHQAQVALRRMPLRLRLAVALMGHDSKSFDAKAWLEQCSSEELGSDAILYERVLNRLRDPLKKLAKPGLLLRRLSAELISEVLADACGLPKGLAAAEAIMTEARKDQAQLFFTDQGDPDALWHIDYVRSEMLDDLVRDIDPEVFRMVHRLAVEYYARRPDTALYRAEELYSRLQLEEDAEVLDQRWTAAAGRRLRGAVEELPLESARYVRTRTAGGAVGSIERDASRYEEFRLEARRRLQSGNANLEDILERAQVKKSAISPLGDIYVQSLLATGRSDEALAGAIELRQSRGRVSSIVRLGVYSTAAALLEARGNYHVASEFWSLAEVAAENARAVDQVAPAIGVLRSRRRRGSRPRQDAIKRATALVLQADTDLFERPVTAREAVAELAEQIFDIPRDGIGTFLLQLGSFLMDTDQFFLSRLDETAGHRIRLAEYLAPDVPADGSAASINRRASKALYSREPELVRLLIDAMRREVDASLKLTGS</sequence>
<proteinExistence type="predicted"/>
<accession>A0A329Y307</accession>
<organism evidence="1 2">
    <name type="scientific">Rhizobium tropici</name>
    <dbReference type="NCBI Taxonomy" id="398"/>
    <lineage>
        <taxon>Bacteria</taxon>
        <taxon>Pseudomonadati</taxon>
        <taxon>Pseudomonadota</taxon>
        <taxon>Alphaproteobacteria</taxon>
        <taxon>Hyphomicrobiales</taxon>
        <taxon>Rhizobiaceae</taxon>
        <taxon>Rhizobium/Agrobacterium group</taxon>
        <taxon>Rhizobium</taxon>
    </lineage>
</organism>